<protein>
    <submittedName>
        <fullName evidence="2">Putative ixodegrin protein</fullName>
    </submittedName>
</protein>
<dbReference type="InterPro" id="IPR001981">
    <property type="entry name" value="Colipase"/>
</dbReference>
<feature type="chain" id="PRO_5005516817" evidence="1">
    <location>
        <begin position="22"/>
        <end position="110"/>
    </location>
</feature>
<proteinExistence type="evidence at transcript level"/>
<sequence length="110" mass="11437">MNTFIVVLVLGIVLTMFGVFADLPQETEVPASVSSGICSSQSECGVDQCCLETFSTDMALVSCAPLAEPGAPCSDRKEGTDSYKGHCPCKKGYDCVDGTCASTSQPVAVE</sequence>
<keyword evidence="1" id="KW-0732">Signal</keyword>
<dbReference type="AlphaFoldDB" id="A0A0K8RCA5"/>
<feature type="signal peptide" evidence="1">
    <location>
        <begin position="1"/>
        <end position="21"/>
    </location>
</feature>
<evidence type="ECO:0000256" key="1">
    <source>
        <dbReference type="SAM" id="SignalP"/>
    </source>
</evidence>
<dbReference type="PANTHER" id="PTHR10041:SF5">
    <property type="entry name" value="LEUCINE-RICH COLIPASE-LIKE PROTEIN 1"/>
    <property type="match status" value="1"/>
</dbReference>
<organism evidence="2">
    <name type="scientific">Ixodes ricinus</name>
    <name type="common">Common tick</name>
    <name type="synonym">Acarus ricinus</name>
    <dbReference type="NCBI Taxonomy" id="34613"/>
    <lineage>
        <taxon>Eukaryota</taxon>
        <taxon>Metazoa</taxon>
        <taxon>Ecdysozoa</taxon>
        <taxon>Arthropoda</taxon>
        <taxon>Chelicerata</taxon>
        <taxon>Arachnida</taxon>
        <taxon>Acari</taxon>
        <taxon>Parasitiformes</taxon>
        <taxon>Ixodida</taxon>
        <taxon>Ixodoidea</taxon>
        <taxon>Ixodidae</taxon>
        <taxon>Ixodinae</taxon>
        <taxon>Ixodes</taxon>
    </lineage>
</organism>
<dbReference type="EMBL" id="GADI01005011">
    <property type="protein sequence ID" value="JAA68797.1"/>
    <property type="molecule type" value="mRNA"/>
</dbReference>
<dbReference type="GO" id="GO:0016042">
    <property type="term" value="P:lipid catabolic process"/>
    <property type="evidence" value="ECO:0007669"/>
    <property type="project" value="InterPro"/>
</dbReference>
<evidence type="ECO:0000313" key="2">
    <source>
        <dbReference type="EMBL" id="JAA68797.1"/>
    </source>
</evidence>
<name>A0A0K8RCA5_IXORI</name>
<dbReference type="PANTHER" id="PTHR10041">
    <property type="entry name" value="COLIPASE"/>
    <property type="match status" value="1"/>
</dbReference>
<dbReference type="GO" id="GO:0007586">
    <property type="term" value="P:digestion"/>
    <property type="evidence" value="ECO:0007669"/>
    <property type="project" value="InterPro"/>
</dbReference>
<accession>A0A0K8RCA5</accession>
<dbReference type="Gene3D" id="2.10.80.10">
    <property type="entry name" value="Lipase, subunit A"/>
    <property type="match status" value="1"/>
</dbReference>
<dbReference type="GO" id="GO:0005576">
    <property type="term" value="C:extracellular region"/>
    <property type="evidence" value="ECO:0007669"/>
    <property type="project" value="InterPro"/>
</dbReference>
<reference evidence="2" key="1">
    <citation type="submission" date="2012-12" db="EMBL/GenBank/DDBJ databases">
        <title>Identification and characterization of a phenylalanine ammonia-lyase gene family in Isatis indigotica Fort.</title>
        <authorList>
            <person name="Liu Q."/>
            <person name="Chen J."/>
            <person name="Zhou X."/>
            <person name="Di P."/>
            <person name="Xiao Y."/>
            <person name="Xuan H."/>
            <person name="Zhang L."/>
            <person name="Chen W."/>
        </authorList>
    </citation>
    <scope>NUCLEOTIDE SEQUENCE</scope>
    <source>
        <tissue evidence="2">Salivary gland</tissue>
    </source>
</reference>
<dbReference type="GO" id="GO:0008047">
    <property type="term" value="F:enzyme activator activity"/>
    <property type="evidence" value="ECO:0007669"/>
    <property type="project" value="InterPro"/>
</dbReference>